<dbReference type="SUPFAM" id="SSF51735">
    <property type="entry name" value="NAD(P)-binding Rossmann-fold domains"/>
    <property type="match status" value="1"/>
</dbReference>
<dbReference type="Gene3D" id="3.40.50.720">
    <property type="entry name" value="NAD(P)-binding Rossmann-like Domain"/>
    <property type="match status" value="1"/>
</dbReference>
<evidence type="ECO:0000313" key="1">
    <source>
        <dbReference type="EMBL" id="TFK98104.1"/>
    </source>
</evidence>
<dbReference type="PANTHER" id="PTHR43431">
    <property type="entry name" value="OXIDOREDUCTASE, SHORT CHAIN DEHYDROGENASE/REDUCTASE FAMILY (AFU_ORTHOLOGUE AFUA_5G14000)"/>
    <property type="match status" value="1"/>
</dbReference>
<protein>
    <submittedName>
        <fullName evidence="1">Short-chain dehydrogenase/reductase SDR</fullName>
    </submittedName>
</protein>
<dbReference type="Pfam" id="PF00106">
    <property type="entry name" value="adh_short"/>
    <property type="match status" value="1"/>
</dbReference>
<dbReference type="OrthoDB" id="5399006at2759"/>
<dbReference type="Proteomes" id="UP000305067">
    <property type="component" value="Unassembled WGS sequence"/>
</dbReference>
<keyword evidence="2" id="KW-1185">Reference proteome</keyword>
<accession>A0A5C3Q7N5</accession>
<evidence type="ECO:0000313" key="2">
    <source>
        <dbReference type="Proteomes" id="UP000305067"/>
    </source>
</evidence>
<reference evidence="1 2" key="1">
    <citation type="journal article" date="2019" name="Nat. Ecol. Evol.">
        <title>Megaphylogeny resolves global patterns of mushroom evolution.</title>
        <authorList>
            <person name="Varga T."/>
            <person name="Krizsan K."/>
            <person name="Foldi C."/>
            <person name="Dima B."/>
            <person name="Sanchez-Garcia M."/>
            <person name="Sanchez-Ramirez S."/>
            <person name="Szollosi G.J."/>
            <person name="Szarkandi J.G."/>
            <person name="Papp V."/>
            <person name="Albert L."/>
            <person name="Andreopoulos W."/>
            <person name="Angelini C."/>
            <person name="Antonin V."/>
            <person name="Barry K.W."/>
            <person name="Bougher N.L."/>
            <person name="Buchanan P."/>
            <person name="Buyck B."/>
            <person name="Bense V."/>
            <person name="Catcheside P."/>
            <person name="Chovatia M."/>
            <person name="Cooper J."/>
            <person name="Damon W."/>
            <person name="Desjardin D."/>
            <person name="Finy P."/>
            <person name="Geml J."/>
            <person name="Haridas S."/>
            <person name="Hughes K."/>
            <person name="Justo A."/>
            <person name="Karasinski D."/>
            <person name="Kautmanova I."/>
            <person name="Kiss B."/>
            <person name="Kocsube S."/>
            <person name="Kotiranta H."/>
            <person name="LaButti K.M."/>
            <person name="Lechner B.E."/>
            <person name="Liimatainen K."/>
            <person name="Lipzen A."/>
            <person name="Lukacs Z."/>
            <person name="Mihaltcheva S."/>
            <person name="Morgado L.N."/>
            <person name="Niskanen T."/>
            <person name="Noordeloos M.E."/>
            <person name="Ohm R.A."/>
            <person name="Ortiz-Santana B."/>
            <person name="Ovrebo C."/>
            <person name="Racz N."/>
            <person name="Riley R."/>
            <person name="Savchenko A."/>
            <person name="Shiryaev A."/>
            <person name="Soop K."/>
            <person name="Spirin V."/>
            <person name="Szebenyi C."/>
            <person name="Tomsovsky M."/>
            <person name="Tulloss R.E."/>
            <person name="Uehling J."/>
            <person name="Grigoriev I.V."/>
            <person name="Vagvolgyi C."/>
            <person name="Papp T."/>
            <person name="Martin F.M."/>
            <person name="Miettinen O."/>
            <person name="Hibbett D.S."/>
            <person name="Nagy L.G."/>
        </authorList>
    </citation>
    <scope>NUCLEOTIDE SEQUENCE [LARGE SCALE GENOMIC DNA]</scope>
    <source>
        <strain evidence="1 2">CBS 309.79</strain>
    </source>
</reference>
<dbReference type="AlphaFoldDB" id="A0A5C3Q7N5"/>
<gene>
    <name evidence="1" type="ORF">BDV98DRAFT_219690</name>
</gene>
<dbReference type="PANTHER" id="PTHR43431:SF7">
    <property type="entry name" value="OXIDOREDUCTASE, SHORT CHAIN DEHYDROGENASE_REDUCTASE FAMILY (AFU_ORTHOLOGUE AFUA_5G14000)"/>
    <property type="match status" value="1"/>
</dbReference>
<dbReference type="EMBL" id="ML178842">
    <property type="protein sequence ID" value="TFK98104.1"/>
    <property type="molecule type" value="Genomic_DNA"/>
</dbReference>
<sequence length="253" mass="27592">MSELKPLIVVAGVGNGSGTGGSTARLFAKNGYSVALIARGADSLKKITDEINSSEGDAAPFAIEAYNAANVSAVFVKIFEKFPAQTHTLRIALWNVAEGVFKNFLSITPEEVSTTFSSSVAPAFAFSREVILKFKENDIVDGTRGTLLFTGATASVRGNVLTSLFSAGKHAERALSQSLAKEFGRQNIHVVHAIIDGPILTDNQRNRNTKEWEKNEDIRLDPDAIALAYQYVVGQHRSAWTWELDLRPAHEKW</sequence>
<organism evidence="1 2">
    <name type="scientific">Pterulicium gracile</name>
    <dbReference type="NCBI Taxonomy" id="1884261"/>
    <lineage>
        <taxon>Eukaryota</taxon>
        <taxon>Fungi</taxon>
        <taxon>Dikarya</taxon>
        <taxon>Basidiomycota</taxon>
        <taxon>Agaricomycotina</taxon>
        <taxon>Agaricomycetes</taxon>
        <taxon>Agaricomycetidae</taxon>
        <taxon>Agaricales</taxon>
        <taxon>Pleurotineae</taxon>
        <taxon>Pterulaceae</taxon>
        <taxon>Pterulicium</taxon>
    </lineage>
</organism>
<dbReference type="STRING" id="1884261.A0A5C3Q7N5"/>
<dbReference type="InterPro" id="IPR036291">
    <property type="entry name" value="NAD(P)-bd_dom_sf"/>
</dbReference>
<dbReference type="InterPro" id="IPR002347">
    <property type="entry name" value="SDR_fam"/>
</dbReference>
<proteinExistence type="predicted"/>
<name>A0A5C3Q7N5_9AGAR</name>